<evidence type="ECO:0000313" key="5">
    <source>
        <dbReference type="Proteomes" id="UP000001505"/>
    </source>
</evidence>
<accession>D6YVF0</accession>
<keyword evidence="2 4" id="KW-0808">Transferase</keyword>
<protein>
    <submittedName>
        <fullName evidence="4">Xanthine-guanine phosphoribosyltransferase</fullName>
        <ecNumber evidence="4">2.4.2.8</ecNumber>
    </submittedName>
</protein>
<dbReference type="PANTHER" id="PTHR43363:SF1">
    <property type="entry name" value="HYPOXANTHINE-GUANINE PHOSPHORIBOSYLTRANSFERASE"/>
    <property type="match status" value="1"/>
</dbReference>
<dbReference type="EMBL" id="CP001928">
    <property type="protein sequence ID" value="ADI38111.1"/>
    <property type="molecule type" value="Genomic_DNA"/>
</dbReference>
<dbReference type="InterPro" id="IPR000836">
    <property type="entry name" value="PRTase_dom"/>
</dbReference>
<proteinExistence type="predicted"/>
<dbReference type="KEGG" id="wch:wcw_0744"/>
<dbReference type="eggNOG" id="COG2236">
    <property type="taxonomic scope" value="Bacteria"/>
</dbReference>
<dbReference type="RefSeq" id="WP_013181830.1">
    <property type="nucleotide sequence ID" value="NC_014225.1"/>
</dbReference>
<dbReference type="EC" id="2.4.2.8" evidence="4"/>
<reference evidence="4 5" key="1">
    <citation type="journal article" date="2010" name="PLoS ONE">
        <title>The Waddlia genome: a window into chlamydial biology.</title>
        <authorList>
            <person name="Bertelli C."/>
            <person name="Collyn F."/>
            <person name="Croxatto A."/>
            <person name="Ruckert C."/>
            <person name="Polkinghorne A."/>
            <person name="Kebbi-Beghdadi C."/>
            <person name="Goesmann A."/>
            <person name="Vaughan L."/>
            <person name="Greub G."/>
        </authorList>
    </citation>
    <scope>NUCLEOTIDE SEQUENCE [LARGE SCALE GENOMIC DNA]</scope>
    <source>
        <strain evidence="5">ATCC VR-1470 / WSU 86-1044</strain>
    </source>
</reference>
<dbReference type="OrthoDB" id="156074at2"/>
<dbReference type="SUPFAM" id="SSF53271">
    <property type="entry name" value="PRTase-like"/>
    <property type="match status" value="1"/>
</dbReference>
<evidence type="ECO:0000313" key="4">
    <source>
        <dbReference type="EMBL" id="ADI38111.1"/>
    </source>
</evidence>
<dbReference type="Proteomes" id="UP000001505">
    <property type="component" value="Chromosome"/>
</dbReference>
<gene>
    <name evidence="4" type="ordered locus">wcw_0744</name>
</gene>
<evidence type="ECO:0000256" key="1">
    <source>
        <dbReference type="ARBA" id="ARBA00022676"/>
    </source>
</evidence>
<dbReference type="AlphaFoldDB" id="D6YVF0"/>
<dbReference type="CDD" id="cd06223">
    <property type="entry name" value="PRTases_typeI"/>
    <property type="match status" value="1"/>
</dbReference>
<sequence length="167" mass="19100">MIVQNEAISKQYVSWEEIREIIYDICQKVDKSKVDVICGISVGGLVPASFFSLELQEKNVVSVSCQSYTEYERGRVIIKNGPEKCFLEGKKILLVDDIFDSGNTIVRVSEHLYEYYGVASVDAAALYLNTDHYKYEYPTYWGKETSKWIVFPWEVSYSEFAAKSGIV</sequence>
<name>D6YVF0_WADCW</name>
<keyword evidence="5" id="KW-1185">Reference proteome</keyword>
<dbReference type="Gene3D" id="3.40.50.2020">
    <property type="match status" value="1"/>
</dbReference>
<dbReference type="GO" id="GO:0016757">
    <property type="term" value="F:glycosyltransferase activity"/>
    <property type="evidence" value="ECO:0007669"/>
    <property type="project" value="UniProtKB-KW"/>
</dbReference>
<dbReference type="Pfam" id="PF00156">
    <property type="entry name" value="Pribosyltran"/>
    <property type="match status" value="1"/>
</dbReference>
<dbReference type="InterPro" id="IPR029057">
    <property type="entry name" value="PRTase-like"/>
</dbReference>
<keyword evidence="1 4" id="KW-0328">Glycosyltransferase</keyword>
<feature type="domain" description="Phosphoribosyltransferase" evidence="3">
    <location>
        <begin position="14"/>
        <end position="157"/>
    </location>
</feature>
<dbReference type="HOGENOM" id="CLU_080904_1_2_0"/>
<evidence type="ECO:0000259" key="3">
    <source>
        <dbReference type="Pfam" id="PF00156"/>
    </source>
</evidence>
<dbReference type="STRING" id="716544.wcw_0744"/>
<dbReference type="PANTHER" id="PTHR43363">
    <property type="entry name" value="HYPOXANTHINE PHOSPHORIBOSYLTRANSFERASE"/>
    <property type="match status" value="1"/>
</dbReference>
<organism evidence="4 5">
    <name type="scientific">Waddlia chondrophila (strain ATCC VR-1470 / WSU 86-1044)</name>
    <dbReference type="NCBI Taxonomy" id="716544"/>
    <lineage>
        <taxon>Bacteria</taxon>
        <taxon>Pseudomonadati</taxon>
        <taxon>Chlamydiota</taxon>
        <taxon>Chlamydiia</taxon>
        <taxon>Parachlamydiales</taxon>
        <taxon>Waddliaceae</taxon>
        <taxon>Waddlia</taxon>
    </lineage>
</organism>
<evidence type="ECO:0000256" key="2">
    <source>
        <dbReference type="ARBA" id="ARBA00022679"/>
    </source>
</evidence>